<dbReference type="PANTHER" id="PTHR43394:SF1">
    <property type="entry name" value="ATP-BINDING CASSETTE SUB-FAMILY B MEMBER 10, MITOCHONDRIAL"/>
    <property type="match status" value="1"/>
</dbReference>
<keyword evidence="8 11" id="KW-1133">Transmembrane helix</keyword>
<evidence type="ECO:0000256" key="10">
    <source>
        <dbReference type="ARBA" id="ARBA00023455"/>
    </source>
</evidence>
<dbReference type="FunFam" id="3.40.50.300:FF:000221">
    <property type="entry name" value="Multidrug ABC transporter ATP-binding protein"/>
    <property type="match status" value="1"/>
</dbReference>
<name>A0A365GY41_9ACTN</name>
<evidence type="ECO:0000256" key="5">
    <source>
        <dbReference type="ARBA" id="ARBA00022692"/>
    </source>
</evidence>
<evidence type="ECO:0000256" key="11">
    <source>
        <dbReference type="SAM" id="Phobius"/>
    </source>
</evidence>
<dbReference type="OrthoDB" id="9806127at2"/>
<comment type="similarity">
    <text evidence="10">Belongs to the ABC transporter superfamily. Siderophore-Fe(3+) uptake transporter (SIUT) (TC 3.A.1.21) family.</text>
</comment>
<dbReference type="PROSITE" id="PS50893">
    <property type="entry name" value="ABC_TRANSPORTER_2"/>
    <property type="match status" value="1"/>
</dbReference>
<dbReference type="InterPro" id="IPR036640">
    <property type="entry name" value="ABC1_TM_sf"/>
</dbReference>
<evidence type="ECO:0000256" key="9">
    <source>
        <dbReference type="ARBA" id="ARBA00023136"/>
    </source>
</evidence>
<keyword evidence="5 11" id="KW-0812">Transmembrane</keyword>
<dbReference type="SUPFAM" id="SSF90123">
    <property type="entry name" value="ABC transporter transmembrane region"/>
    <property type="match status" value="1"/>
</dbReference>
<keyword evidence="4" id="KW-0997">Cell inner membrane</keyword>
<dbReference type="InterPro" id="IPR003439">
    <property type="entry name" value="ABC_transporter-like_ATP-bd"/>
</dbReference>
<evidence type="ECO:0000256" key="4">
    <source>
        <dbReference type="ARBA" id="ARBA00022519"/>
    </source>
</evidence>
<evidence type="ECO:0000256" key="1">
    <source>
        <dbReference type="ARBA" id="ARBA00004429"/>
    </source>
</evidence>
<feature type="domain" description="ABC transmembrane type-1" evidence="13">
    <location>
        <begin position="45"/>
        <end position="333"/>
    </location>
</feature>
<dbReference type="Gene3D" id="3.40.50.300">
    <property type="entry name" value="P-loop containing nucleotide triphosphate hydrolases"/>
    <property type="match status" value="1"/>
</dbReference>
<keyword evidence="9 11" id="KW-0472">Membrane</keyword>
<evidence type="ECO:0000259" key="12">
    <source>
        <dbReference type="PROSITE" id="PS50893"/>
    </source>
</evidence>
<dbReference type="SMART" id="SM00382">
    <property type="entry name" value="AAA"/>
    <property type="match status" value="1"/>
</dbReference>
<dbReference type="Proteomes" id="UP000251891">
    <property type="component" value="Unassembled WGS sequence"/>
</dbReference>
<evidence type="ECO:0000256" key="6">
    <source>
        <dbReference type="ARBA" id="ARBA00022741"/>
    </source>
</evidence>
<dbReference type="Gene3D" id="1.20.1560.10">
    <property type="entry name" value="ABC transporter type 1, transmembrane domain"/>
    <property type="match status" value="1"/>
</dbReference>
<keyword evidence="3" id="KW-1003">Cell membrane</keyword>
<accession>A0A365GY41</accession>
<dbReference type="InterPro" id="IPR011527">
    <property type="entry name" value="ABC1_TM_dom"/>
</dbReference>
<evidence type="ECO:0000256" key="8">
    <source>
        <dbReference type="ARBA" id="ARBA00022989"/>
    </source>
</evidence>
<sequence>MAQPKWNLHTATLAETSLRGQARQLPALIAQATRLAWSASRADTAAAIGLNLAAGVFTAFGLLATTGVLNALFAAGPTPDRVRAALPSLILVGVATTLQAALRAGAGWAQSRLTPQVDRMVEIRLFELTTRVELAALDDADFHDAMERANLRGMRAAPAVVQTAVDVLTGAVGLVAAAGTLGVLHPVLLPLLLLTALPDGWASVRAARLRYLMLLTLVSAERRKWILSDLMANRDPAAEVRSFTMRGFLLRQYDRIAAYVRDAELDLARRQTLVRVSGDALQGVATAGVYVSLGLLLWLGKIPLAVAGTAVLAIRTGQTSLANLVYATNRVYEEGLYFRDYLDFCAEAERRIPQVPADGAEIPDGFDRITVESLTFAYPGATDPSLRGVTIELRRGEVVALVGENGSGKTTLAKIISGLYLPDAGEVRWDGVSVHRFDQELLRERIAVIAQNYTHWPMSARHNITMGRAELDGELARAARAAGADQVVDELPHGYETLLDRRFENGHELSGGQWQRLAVARGFYRDAPLLICDEPTAALDARAEHALFERIRTHADGRTVLLITHRLASVRHADRIYVLDHGRVIEQGDHAALMAQGGLYAELYGLQAAAYRAGPEPAPGTPQR</sequence>
<organism evidence="14 15">
    <name type="scientific">Actinomadura craniellae</name>
    <dbReference type="NCBI Taxonomy" id="2231787"/>
    <lineage>
        <taxon>Bacteria</taxon>
        <taxon>Bacillati</taxon>
        <taxon>Actinomycetota</taxon>
        <taxon>Actinomycetes</taxon>
        <taxon>Streptosporangiales</taxon>
        <taxon>Thermomonosporaceae</taxon>
        <taxon>Actinomadura</taxon>
    </lineage>
</organism>
<comment type="subcellular location">
    <subcellularLocation>
        <location evidence="1">Cell inner membrane</location>
        <topology evidence="1">Multi-pass membrane protein</topology>
    </subcellularLocation>
</comment>
<dbReference type="InterPro" id="IPR039421">
    <property type="entry name" value="Type_1_exporter"/>
</dbReference>
<dbReference type="InterPro" id="IPR003593">
    <property type="entry name" value="AAA+_ATPase"/>
</dbReference>
<evidence type="ECO:0000256" key="2">
    <source>
        <dbReference type="ARBA" id="ARBA00022448"/>
    </source>
</evidence>
<dbReference type="AlphaFoldDB" id="A0A365GY41"/>
<gene>
    <name evidence="14" type="ORF">DPM19_29180</name>
</gene>
<evidence type="ECO:0000313" key="14">
    <source>
        <dbReference type="EMBL" id="RAY11764.1"/>
    </source>
</evidence>
<dbReference type="GO" id="GO:0016887">
    <property type="term" value="F:ATP hydrolysis activity"/>
    <property type="evidence" value="ECO:0007669"/>
    <property type="project" value="InterPro"/>
</dbReference>
<reference evidence="14 15" key="1">
    <citation type="submission" date="2018-06" db="EMBL/GenBank/DDBJ databases">
        <title>Actinomadura craniellae sp. nov. isolated from marine sponge Craniella sp.</title>
        <authorList>
            <person name="Li L."/>
            <person name="Xu Q.H."/>
            <person name="Lin H.W."/>
            <person name="Lu Y.H."/>
        </authorList>
    </citation>
    <scope>NUCLEOTIDE SEQUENCE [LARGE SCALE GENOMIC DNA]</scope>
    <source>
        <strain evidence="14 15">LHW63021</strain>
    </source>
</reference>
<evidence type="ECO:0000259" key="13">
    <source>
        <dbReference type="PROSITE" id="PS50929"/>
    </source>
</evidence>
<feature type="domain" description="ABC transporter" evidence="12">
    <location>
        <begin position="369"/>
        <end position="606"/>
    </location>
</feature>
<dbReference type="PROSITE" id="PS50929">
    <property type="entry name" value="ABC_TM1F"/>
    <property type="match status" value="1"/>
</dbReference>
<comment type="caution">
    <text evidence="14">The sequence shown here is derived from an EMBL/GenBank/DDBJ whole genome shotgun (WGS) entry which is preliminary data.</text>
</comment>
<feature type="transmembrane region" description="Helical" evidence="11">
    <location>
        <begin position="44"/>
        <end position="64"/>
    </location>
</feature>
<keyword evidence="6" id="KW-0547">Nucleotide-binding</keyword>
<evidence type="ECO:0000256" key="7">
    <source>
        <dbReference type="ARBA" id="ARBA00022840"/>
    </source>
</evidence>
<keyword evidence="2" id="KW-0813">Transport</keyword>
<feature type="transmembrane region" description="Helical" evidence="11">
    <location>
        <begin position="84"/>
        <end position="102"/>
    </location>
</feature>
<evidence type="ECO:0000313" key="15">
    <source>
        <dbReference type="Proteomes" id="UP000251891"/>
    </source>
</evidence>
<proteinExistence type="inferred from homology"/>
<dbReference type="Pfam" id="PF00005">
    <property type="entry name" value="ABC_tran"/>
    <property type="match status" value="1"/>
</dbReference>
<keyword evidence="7 14" id="KW-0067">ATP-binding</keyword>
<dbReference type="CDD" id="cd03228">
    <property type="entry name" value="ABCC_MRP_Like"/>
    <property type="match status" value="1"/>
</dbReference>
<evidence type="ECO:0000256" key="3">
    <source>
        <dbReference type="ARBA" id="ARBA00022475"/>
    </source>
</evidence>
<dbReference type="InterPro" id="IPR027417">
    <property type="entry name" value="P-loop_NTPase"/>
</dbReference>
<protein>
    <submittedName>
        <fullName evidence="14">ABC transporter ATP-binding protein</fullName>
    </submittedName>
</protein>
<dbReference type="SUPFAM" id="SSF52540">
    <property type="entry name" value="P-loop containing nucleoside triphosphate hydrolases"/>
    <property type="match status" value="1"/>
</dbReference>
<dbReference type="GO" id="GO:0005524">
    <property type="term" value="F:ATP binding"/>
    <property type="evidence" value="ECO:0007669"/>
    <property type="project" value="UniProtKB-KW"/>
</dbReference>
<keyword evidence="15" id="KW-1185">Reference proteome</keyword>
<dbReference type="EMBL" id="QLYX01000017">
    <property type="protein sequence ID" value="RAY11764.1"/>
    <property type="molecule type" value="Genomic_DNA"/>
</dbReference>
<dbReference type="PANTHER" id="PTHR43394">
    <property type="entry name" value="ATP-DEPENDENT PERMEASE MDL1, MITOCHONDRIAL"/>
    <property type="match status" value="1"/>
</dbReference>
<dbReference type="PROSITE" id="PS00211">
    <property type="entry name" value="ABC_TRANSPORTER_1"/>
    <property type="match status" value="1"/>
</dbReference>
<dbReference type="GO" id="GO:0015421">
    <property type="term" value="F:ABC-type oligopeptide transporter activity"/>
    <property type="evidence" value="ECO:0007669"/>
    <property type="project" value="TreeGrafter"/>
</dbReference>
<dbReference type="InterPro" id="IPR017871">
    <property type="entry name" value="ABC_transporter-like_CS"/>
</dbReference>
<dbReference type="GO" id="GO:0005886">
    <property type="term" value="C:plasma membrane"/>
    <property type="evidence" value="ECO:0007669"/>
    <property type="project" value="UniProtKB-SubCell"/>
</dbReference>